<evidence type="ECO:0000313" key="4">
    <source>
        <dbReference type="Proteomes" id="UP001142175"/>
    </source>
</evidence>
<comment type="caution">
    <text evidence="3">The sequence shown here is derived from an EMBL/GenBank/DDBJ whole genome shotgun (WGS) entry which is preliminary data.</text>
</comment>
<evidence type="ECO:0000313" key="3">
    <source>
        <dbReference type="EMBL" id="MCR9015022.1"/>
    </source>
</evidence>
<feature type="region of interest" description="Disordered" evidence="1">
    <location>
        <begin position="35"/>
        <end position="55"/>
    </location>
</feature>
<evidence type="ECO:0000256" key="1">
    <source>
        <dbReference type="SAM" id="MobiDB-lite"/>
    </source>
</evidence>
<dbReference type="SUPFAM" id="SSF53328">
    <property type="entry name" value="Formyltransferase"/>
    <property type="match status" value="1"/>
</dbReference>
<feature type="compositionally biased region" description="Polar residues" evidence="1">
    <location>
        <begin position="42"/>
        <end position="55"/>
    </location>
</feature>
<name>A0A9X2P4B7_9BACT</name>
<dbReference type="RefSeq" id="WP_258422882.1">
    <property type="nucleotide sequence ID" value="NZ_JANSUY010000004.1"/>
</dbReference>
<dbReference type="InterPro" id="IPR002376">
    <property type="entry name" value="Formyl_transf_N"/>
</dbReference>
<accession>A0A9X2P4B7</accession>
<evidence type="ECO:0000259" key="2">
    <source>
        <dbReference type="Pfam" id="PF00551"/>
    </source>
</evidence>
<keyword evidence="4" id="KW-1185">Reference proteome</keyword>
<dbReference type="InterPro" id="IPR036477">
    <property type="entry name" value="Formyl_transf_N_sf"/>
</dbReference>
<dbReference type="Pfam" id="PF00551">
    <property type="entry name" value="Formyl_trans_N"/>
    <property type="match status" value="1"/>
</dbReference>
<reference evidence="3" key="1">
    <citation type="submission" date="2022-08" db="EMBL/GenBank/DDBJ databases">
        <authorList>
            <person name="Zhang D."/>
        </authorList>
    </citation>
    <scope>NUCLEOTIDE SEQUENCE</scope>
    <source>
        <strain evidence="3">XJ19-11</strain>
    </source>
</reference>
<dbReference type="Gene3D" id="3.40.50.170">
    <property type="entry name" value="Formyl transferase, N-terminal domain"/>
    <property type="match status" value="1"/>
</dbReference>
<dbReference type="Proteomes" id="UP001142175">
    <property type="component" value="Unassembled WGS sequence"/>
</dbReference>
<organism evidence="3 4">
    <name type="scientific">Aquiflexum gelatinilyticum</name>
    <dbReference type="NCBI Taxonomy" id="2961943"/>
    <lineage>
        <taxon>Bacteria</taxon>
        <taxon>Pseudomonadati</taxon>
        <taxon>Bacteroidota</taxon>
        <taxon>Cytophagia</taxon>
        <taxon>Cytophagales</taxon>
        <taxon>Cyclobacteriaceae</taxon>
        <taxon>Aquiflexum</taxon>
    </lineage>
</organism>
<dbReference type="EMBL" id="JANSUY010000004">
    <property type="protein sequence ID" value="MCR9015022.1"/>
    <property type="molecule type" value="Genomic_DNA"/>
</dbReference>
<gene>
    <name evidence="3" type="ORF">NU887_08240</name>
</gene>
<feature type="domain" description="Formyl transferase N-terminal" evidence="2">
    <location>
        <begin position="104"/>
        <end position="209"/>
    </location>
</feature>
<protein>
    <recommendedName>
        <fullName evidence="2">Formyl transferase N-terminal domain-containing protein</fullName>
    </recommendedName>
</protein>
<proteinExistence type="predicted"/>
<dbReference type="AlphaFoldDB" id="A0A9X2P4B7"/>
<sequence length="277" mass="31526">MNIVIISQCSPREKIFVHEIVKNFDHVTLLHSGQRQGLVGKPQNQAKSGKKNQSQSFLDRNGLRFFHKFHKISIHNKTKHIKAENHDFKKVTFPFAEINTEKGLEFLKSLQPDILFTCNAPILKGEILSISKIAAINVHYGMPPHYRGNDTLFWAYIKKDFDNLGGCLHYTTKGVDRGNILAEVFPSLDPKDSLVQVDIKTSELLAKAAVKILKDIENCDEIPAGKVQVEKGRNYKLYERTLFHHLGYLAQQNLGLLRPKARKEKIVFYHGQKVGSV</sequence>